<comment type="similarity">
    <text evidence="1">Belongs to the intradiol ring-cleavage dioxygenase family.</text>
</comment>
<evidence type="ECO:0000259" key="4">
    <source>
        <dbReference type="PROSITE" id="PS00083"/>
    </source>
</evidence>
<name>A0ABT3BB55_9RHOB</name>
<sequence length="188" mass="20524">MKLHETASQTVGPYVHIGCMPNAIGLHDVYPEDLGARMRGESTEGQKITIEGIIRDGAGAPLTDALVEIWQADARGRYGADGSGFTGWGRAAADAQSGVWRFETIKPGAVEAMAPHITFWIAARGINMALHTRMYFPEDETLQASDPVLAGFVPAPRRNTLIAQKTADFMYQFNIHLQGSEETVFFDV</sequence>
<evidence type="ECO:0000256" key="3">
    <source>
        <dbReference type="ARBA" id="ARBA00023002"/>
    </source>
</evidence>
<gene>
    <name evidence="5" type="primary">pcaG</name>
    <name evidence="5" type="ORF">MUB52_05220</name>
</gene>
<evidence type="ECO:0000313" key="5">
    <source>
        <dbReference type="EMBL" id="MCV3270823.1"/>
    </source>
</evidence>
<dbReference type="GO" id="GO:0018578">
    <property type="term" value="F:protocatechuate 3,4-dioxygenase activity"/>
    <property type="evidence" value="ECO:0007669"/>
    <property type="project" value="UniProtKB-EC"/>
</dbReference>
<dbReference type="SUPFAM" id="SSF49482">
    <property type="entry name" value="Aromatic compound dioxygenase"/>
    <property type="match status" value="1"/>
</dbReference>
<reference evidence="5 6" key="1">
    <citation type="submission" date="2022-04" db="EMBL/GenBank/DDBJ databases">
        <title>Roseobacter sp. WL0113 is a bacterium isolated from neritic sediment.</title>
        <authorList>
            <person name="Wang L."/>
            <person name="He W."/>
            <person name="Zhang D.-F."/>
        </authorList>
    </citation>
    <scope>NUCLEOTIDE SEQUENCE [LARGE SCALE GENOMIC DNA]</scope>
    <source>
        <strain evidence="5 6">WL0113</strain>
    </source>
</reference>
<dbReference type="EMBL" id="JALIEB010000003">
    <property type="protein sequence ID" value="MCV3270823.1"/>
    <property type="molecule type" value="Genomic_DNA"/>
</dbReference>
<dbReference type="PROSITE" id="PS00083">
    <property type="entry name" value="INTRADIOL_DIOXYGENAS"/>
    <property type="match status" value="1"/>
</dbReference>
<protein>
    <submittedName>
        <fullName evidence="5">Protocatechuate 3,4-dioxygenase subunit alpha</fullName>
        <ecNumber evidence="5">1.13.11.3</ecNumber>
    </submittedName>
</protein>
<evidence type="ECO:0000256" key="1">
    <source>
        <dbReference type="ARBA" id="ARBA00007825"/>
    </source>
</evidence>
<feature type="domain" description="Intradiol ring-cleavage dioxygenases" evidence="4">
    <location>
        <begin position="50"/>
        <end position="78"/>
    </location>
</feature>
<dbReference type="PANTHER" id="PTHR33711:SF9">
    <property type="entry name" value="PROTOCATECHUATE 3,4-DIOXYGENASE ALPHA CHAIN"/>
    <property type="match status" value="1"/>
</dbReference>
<dbReference type="Pfam" id="PF00775">
    <property type="entry name" value="Dioxygenase_C"/>
    <property type="match status" value="1"/>
</dbReference>
<dbReference type="InterPro" id="IPR015889">
    <property type="entry name" value="Intradiol_dOase_core"/>
</dbReference>
<dbReference type="InterPro" id="IPR000627">
    <property type="entry name" value="Intradiol_dOase_C"/>
</dbReference>
<proteinExistence type="inferred from homology"/>
<evidence type="ECO:0000313" key="6">
    <source>
        <dbReference type="Proteomes" id="UP001208690"/>
    </source>
</evidence>
<dbReference type="InterPro" id="IPR012786">
    <property type="entry name" value="Protocat_dOase_a"/>
</dbReference>
<keyword evidence="2" id="KW-0223">Dioxygenase</keyword>
<dbReference type="CDD" id="cd03463">
    <property type="entry name" value="3_4-PCD_alpha"/>
    <property type="match status" value="1"/>
</dbReference>
<dbReference type="NCBIfam" id="TIGR02423">
    <property type="entry name" value="protocat_alph"/>
    <property type="match status" value="1"/>
</dbReference>
<dbReference type="RefSeq" id="WP_263843155.1">
    <property type="nucleotide sequence ID" value="NZ_JALIEB010000003.1"/>
</dbReference>
<accession>A0ABT3BB55</accession>
<dbReference type="EC" id="1.13.11.3" evidence="5"/>
<comment type="caution">
    <text evidence="5">The sequence shown here is derived from an EMBL/GenBank/DDBJ whole genome shotgun (WGS) entry which is preliminary data.</text>
</comment>
<organism evidence="5 6">
    <name type="scientific">Roseobacter sinensis</name>
    <dbReference type="NCBI Taxonomy" id="2931391"/>
    <lineage>
        <taxon>Bacteria</taxon>
        <taxon>Pseudomonadati</taxon>
        <taxon>Pseudomonadota</taxon>
        <taxon>Alphaproteobacteria</taxon>
        <taxon>Rhodobacterales</taxon>
        <taxon>Roseobacteraceae</taxon>
        <taxon>Roseobacter</taxon>
    </lineage>
</organism>
<keyword evidence="6" id="KW-1185">Reference proteome</keyword>
<dbReference type="Gene3D" id="2.60.130.10">
    <property type="entry name" value="Aromatic compound dioxygenase"/>
    <property type="match status" value="1"/>
</dbReference>
<keyword evidence="3 5" id="KW-0560">Oxidoreductase</keyword>
<dbReference type="Proteomes" id="UP001208690">
    <property type="component" value="Unassembled WGS sequence"/>
</dbReference>
<dbReference type="InterPro" id="IPR050770">
    <property type="entry name" value="Intradiol_RC_Dioxygenase"/>
</dbReference>
<dbReference type="PANTHER" id="PTHR33711">
    <property type="entry name" value="DIOXYGENASE, PUTATIVE (AFU_ORTHOLOGUE AFUA_2G02910)-RELATED"/>
    <property type="match status" value="1"/>
</dbReference>
<evidence type="ECO:0000256" key="2">
    <source>
        <dbReference type="ARBA" id="ARBA00022964"/>
    </source>
</evidence>